<keyword evidence="2" id="KW-1185">Reference proteome</keyword>
<accession>H6RM50</accession>
<dbReference type="Proteomes" id="UP000007517">
    <property type="component" value="Chromosome"/>
</dbReference>
<gene>
    <name evidence="1" type="ordered locus">BLASA_0315</name>
</gene>
<name>H6RM50_BLASD</name>
<organism evidence="1 2">
    <name type="scientific">Blastococcus saxobsidens (strain DD2)</name>
    <dbReference type="NCBI Taxonomy" id="1146883"/>
    <lineage>
        <taxon>Bacteria</taxon>
        <taxon>Bacillati</taxon>
        <taxon>Actinomycetota</taxon>
        <taxon>Actinomycetes</taxon>
        <taxon>Geodermatophilales</taxon>
        <taxon>Geodermatophilaceae</taxon>
        <taxon>Blastococcus</taxon>
    </lineage>
</organism>
<dbReference type="KEGG" id="bsd:BLASA_0315"/>
<reference evidence="2" key="2">
    <citation type="submission" date="2012-02" db="EMBL/GenBank/DDBJ databases">
        <title>Complete genome sequence of Blastococcus saxobsidens strain DD2.</title>
        <authorList>
            <person name="Genoscope."/>
        </authorList>
    </citation>
    <scope>NUCLEOTIDE SEQUENCE [LARGE SCALE GENOMIC DNA]</scope>
    <source>
        <strain evidence="2">DD2</strain>
    </source>
</reference>
<dbReference type="HOGENOM" id="CLU_2697240_0_0_11"/>
<reference evidence="1 2" key="1">
    <citation type="journal article" date="2012" name="J. Bacteriol.">
        <title>Genome Sequence of Blastococcus saxobsidens DD2, a Stone-Inhabiting Bacterium.</title>
        <authorList>
            <person name="Chouaia B."/>
            <person name="Crotti E."/>
            <person name="Brusetti L."/>
            <person name="Daffonchio D."/>
            <person name="Essoussi I."/>
            <person name="Nouioui I."/>
            <person name="Sbissi I."/>
            <person name="Ghodhbane-Gtari F."/>
            <person name="Gtari M."/>
            <person name="Vacherie B."/>
            <person name="Barbe V."/>
            <person name="Medigue C."/>
            <person name="Gury J."/>
            <person name="Pujic P."/>
            <person name="Normand P."/>
        </authorList>
    </citation>
    <scope>NUCLEOTIDE SEQUENCE [LARGE SCALE GENOMIC DNA]</scope>
    <source>
        <strain evidence="1 2">DD2</strain>
    </source>
</reference>
<evidence type="ECO:0000313" key="2">
    <source>
        <dbReference type="Proteomes" id="UP000007517"/>
    </source>
</evidence>
<dbReference type="EMBL" id="FO117623">
    <property type="protein sequence ID" value="CCG01292.1"/>
    <property type="molecule type" value="Genomic_DNA"/>
</dbReference>
<dbReference type="OrthoDB" id="3788361at2"/>
<dbReference type="AlphaFoldDB" id="H6RM50"/>
<sequence>MDAQVGTGVLSIDLDAAAGMTTVPFTSGALFPGGVDHLLASISFPETAGEDLVGQASRIAFTFTAAQRDGATR</sequence>
<protein>
    <submittedName>
        <fullName evidence="1">Uncharacterized protein</fullName>
    </submittedName>
</protein>
<proteinExistence type="predicted"/>
<dbReference type="RefSeq" id="WP_014374209.1">
    <property type="nucleotide sequence ID" value="NC_016943.1"/>
</dbReference>
<evidence type="ECO:0000313" key="1">
    <source>
        <dbReference type="EMBL" id="CCG01292.1"/>
    </source>
</evidence>